<dbReference type="InterPro" id="IPR032675">
    <property type="entry name" value="LRR_dom_sf"/>
</dbReference>
<reference evidence="4" key="1">
    <citation type="journal article" date="2019" name="Database">
        <title>The radish genome database (RadishGD): an integrated information resource for radish genomics.</title>
        <authorList>
            <person name="Yu H.J."/>
            <person name="Baek S."/>
            <person name="Lee Y.J."/>
            <person name="Cho A."/>
            <person name="Mun J.H."/>
        </authorList>
    </citation>
    <scope>NUCLEOTIDE SEQUENCE [LARGE SCALE GENOMIC DNA]</scope>
    <source>
        <strain evidence="4">cv. WK10039</strain>
    </source>
</reference>
<evidence type="ECO:0000313" key="5">
    <source>
        <dbReference type="RefSeq" id="XP_018439546.2"/>
    </source>
</evidence>
<dbReference type="Pfam" id="PF25013">
    <property type="entry name" value="LRR_Zer-1"/>
    <property type="match status" value="1"/>
</dbReference>
<dbReference type="PANTHER" id="PTHR47186">
    <property type="entry name" value="LEUCINE-RICH REPEAT-CONTAINING PROTEIN 57"/>
    <property type="match status" value="1"/>
</dbReference>
<sequence>MAESPPKMEDAGQRQDEKDEKLYKEIVEVLGKDGPQRVLLAGEAGIGKTRLAKMVGKHATVTGSCFLTIFLHLDRKFDDELSLYENIASQLCLYSDFEETEVDDRDEDEEEEKKPETLLADLKKMITEEIQSKAKEVAEKKAKQVVEKKAKELAEKTKDKTAKNVKKPPADGKEKTPDDEGEKKPTPPPYLLLILDDEGNKTSEDKVMEELKLDLFLRQQKFLKDDKNRLKILITKRKEEEEEEGVKEDTKSEQEDSEHKSDDEIKSQDSEHKSDDEIKSQDSDNASKAEPQDPNNAPVLEPDVKGVPSTGDEFQTTDKSESLLKSINEPNLKDLFASLMKDWKTYENFIDDIVAKSKNSPAAVFVLAKSLKRITPTTTNKEEEKKLKLKIEKKIDEVLSAARPGSCENPLLRLAYELLEIGYPMKEAILDCFWHSLDFFEHCGSVYYRDLITQWILEGYFDPVRSVEKAYQDGHSILMELINRGMLKIQENNVVVPERAMSTLIDPRRRGLIGRSRLRFSRVYCGDKRKGIGKITQIDDMIKTVQAKKGDKVSTVLVSGDRLRRETPVKYFKKLSDLEVLGLFEPTLEPFVTAFANLQGLRVLVVRDCDLLTDIEELKALRELHALEVSGASSLKKISDGFFKALSKLQSLHLSGLQITTSPSSISELTELHCLIIKDCPLLEDLPDIQELVKLEVVDISGAHGLQTCFDNTKGEKKNKSKNKNFYHLTRLQLLDFSGSQIERLPIFQDSAVGDKLHSVKRLLLRDCSKLRRLPSLKPLSGLQILDLSGTTSLVEMLEVCFEDKKELLSLNLSGTNLSELAATIEELTNLNKLLMKDCKNIEVIPNIQKLTNLEVIDVSGCEKLHTIEGSFEDMSYLCEVNLSGTKVETPELPKKTEIHCLKRITLADGSRFEGEEWSKIKEEIESKRSDEAISSEAVVEPKEISEEIGEETQPKEAPASDSVEKEDVTKERLCHVPIEKDIYKTILSGFDSASKQEVMKIHESKGEASANTDFVSLVDIDSTRLKSFFSENKSVKDCSLRMCRDIDNLFYEVDGESLGSVETLSISNFPLLETICWGENFKNLKKLSIDCCPKIKTLFPEASQMPNSLKELNIKYCENMETVVEGVELSSLTNLRSQVKKCPKLEETPEDSDWVMVDHP</sequence>
<dbReference type="KEGG" id="rsz:108811931"/>
<dbReference type="InterPro" id="IPR002182">
    <property type="entry name" value="NB-ARC"/>
</dbReference>
<dbReference type="OrthoDB" id="122245at2759"/>
<dbReference type="InterPro" id="IPR056845">
    <property type="entry name" value="LRR_Zer-1"/>
</dbReference>
<organism evidence="4 5">
    <name type="scientific">Raphanus sativus</name>
    <name type="common">Radish</name>
    <name type="synonym">Raphanus raphanistrum var. sativus</name>
    <dbReference type="NCBI Taxonomy" id="3726"/>
    <lineage>
        <taxon>Eukaryota</taxon>
        <taxon>Viridiplantae</taxon>
        <taxon>Streptophyta</taxon>
        <taxon>Embryophyta</taxon>
        <taxon>Tracheophyta</taxon>
        <taxon>Spermatophyta</taxon>
        <taxon>Magnoliopsida</taxon>
        <taxon>eudicotyledons</taxon>
        <taxon>Gunneridae</taxon>
        <taxon>Pentapetalae</taxon>
        <taxon>rosids</taxon>
        <taxon>malvids</taxon>
        <taxon>Brassicales</taxon>
        <taxon>Brassicaceae</taxon>
        <taxon>Brassiceae</taxon>
        <taxon>Raphanus</taxon>
    </lineage>
</organism>
<proteinExistence type="predicted"/>
<feature type="compositionally biased region" description="Basic and acidic residues" evidence="1">
    <location>
        <begin position="247"/>
        <end position="291"/>
    </location>
</feature>
<dbReference type="PRINTS" id="PR00364">
    <property type="entry name" value="DISEASERSIST"/>
</dbReference>
<protein>
    <submittedName>
        <fullName evidence="5">Probable disease resistance protein At5g45510 isoform X1</fullName>
    </submittedName>
</protein>
<evidence type="ECO:0000256" key="1">
    <source>
        <dbReference type="SAM" id="MobiDB-lite"/>
    </source>
</evidence>
<dbReference type="Pfam" id="PF00931">
    <property type="entry name" value="NB-ARC"/>
    <property type="match status" value="1"/>
</dbReference>
<evidence type="ECO:0000259" key="3">
    <source>
        <dbReference type="Pfam" id="PF25013"/>
    </source>
</evidence>
<dbReference type="AlphaFoldDB" id="A0A6J0JWU2"/>
<gene>
    <name evidence="5" type="primary">LOC108811931</name>
</gene>
<dbReference type="SUPFAM" id="SSF52058">
    <property type="entry name" value="L domain-like"/>
    <property type="match status" value="1"/>
</dbReference>
<feature type="region of interest" description="Disordered" evidence="1">
    <location>
        <begin position="924"/>
        <end position="967"/>
    </location>
</feature>
<evidence type="ECO:0000313" key="4">
    <source>
        <dbReference type="Proteomes" id="UP000504610"/>
    </source>
</evidence>
<name>A0A6J0JWU2_RAPSA</name>
<dbReference type="Proteomes" id="UP000504610">
    <property type="component" value="Chromosome 6"/>
</dbReference>
<feature type="domain" description="NB-ARC" evidence="2">
    <location>
        <begin position="21"/>
        <end position="101"/>
    </location>
</feature>
<evidence type="ECO:0000259" key="2">
    <source>
        <dbReference type="Pfam" id="PF00931"/>
    </source>
</evidence>
<dbReference type="RefSeq" id="XP_018439546.2">
    <property type="nucleotide sequence ID" value="XM_018584044.2"/>
</dbReference>
<reference evidence="5" key="2">
    <citation type="submission" date="2025-08" db="UniProtKB">
        <authorList>
            <consortium name="RefSeq"/>
        </authorList>
    </citation>
    <scope>IDENTIFICATION</scope>
    <source>
        <tissue evidence="5">Leaf</tissue>
    </source>
</reference>
<dbReference type="Gene3D" id="3.80.10.10">
    <property type="entry name" value="Ribonuclease Inhibitor"/>
    <property type="match status" value="3"/>
</dbReference>
<keyword evidence="4" id="KW-1185">Reference proteome</keyword>
<feature type="region of interest" description="Disordered" evidence="1">
    <location>
        <begin position="234"/>
        <end position="322"/>
    </location>
</feature>
<feature type="compositionally biased region" description="Basic and acidic residues" evidence="1">
    <location>
        <begin position="150"/>
        <end position="185"/>
    </location>
</feature>
<dbReference type="InterPro" id="IPR027417">
    <property type="entry name" value="P-loop_NTPase"/>
</dbReference>
<feature type="region of interest" description="Disordered" evidence="1">
    <location>
        <begin position="150"/>
        <end position="198"/>
    </location>
</feature>
<dbReference type="SUPFAM" id="SSF52540">
    <property type="entry name" value="P-loop containing nucleoside triphosphate hydrolases"/>
    <property type="match status" value="1"/>
</dbReference>
<dbReference type="Gene3D" id="3.40.50.300">
    <property type="entry name" value="P-loop containing nucleotide triphosphate hydrolases"/>
    <property type="match status" value="1"/>
</dbReference>
<feature type="domain" description="Zer-1-like leucine-rich repeats region" evidence="3">
    <location>
        <begin position="643"/>
        <end position="751"/>
    </location>
</feature>
<dbReference type="GeneID" id="108811931"/>
<accession>A0A6J0JWU2</accession>
<dbReference type="PANTHER" id="PTHR47186:SF20">
    <property type="entry name" value="DISEASE RESISTANCE PROTEIN RPS5-LIKE"/>
    <property type="match status" value="1"/>
</dbReference>